<dbReference type="AlphaFoldDB" id="A0A6G0TE98"/>
<organism evidence="1 2">
    <name type="scientific">Aphis glycines</name>
    <name type="common">Soybean aphid</name>
    <dbReference type="NCBI Taxonomy" id="307491"/>
    <lineage>
        <taxon>Eukaryota</taxon>
        <taxon>Metazoa</taxon>
        <taxon>Ecdysozoa</taxon>
        <taxon>Arthropoda</taxon>
        <taxon>Hexapoda</taxon>
        <taxon>Insecta</taxon>
        <taxon>Pterygota</taxon>
        <taxon>Neoptera</taxon>
        <taxon>Paraneoptera</taxon>
        <taxon>Hemiptera</taxon>
        <taxon>Sternorrhyncha</taxon>
        <taxon>Aphidomorpha</taxon>
        <taxon>Aphidoidea</taxon>
        <taxon>Aphididae</taxon>
        <taxon>Aphidini</taxon>
        <taxon>Aphis</taxon>
        <taxon>Aphis</taxon>
    </lineage>
</organism>
<sequence length="192" mass="23346">SERSDEYIDFTLIITSRNNASISNFGGGFRWKKVKSKHFLTVFKKIEKNKNKMTEKREFLRKTGFRPNRFFIWLPLKFSIFMRIFFEVSNSKYNTKFFISFPLNIYKENSKHHYKKNFNVDKIFLALFKYLKILYKVPHIIHKHNFFLLAFEVQILTKIRQNYEYLQIIFPRSTPPPNVQQNGTHLPAYFFF</sequence>
<proteinExistence type="predicted"/>
<accession>A0A6G0TE98</accession>
<evidence type="ECO:0000313" key="2">
    <source>
        <dbReference type="Proteomes" id="UP000475862"/>
    </source>
</evidence>
<comment type="caution">
    <text evidence="1">The sequence shown here is derived from an EMBL/GenBank/DDBJ whole genome shotgun (WGS) entry which is preliminary data.</text>
</comment>
<evidence type="ECO:0000313" key="1">
    <source>
        <dbReference type="EMBL" id="KAE9531489.1"/>
    </source>
</evidence>
<gene>
    <name evidence="1" type="ORF">AGLY_010695</name>
</gene>
<reference evidence="1 2" key="1">
    <citation type="submission" date="2019-08" db="EMBL/GenBank/DDBJ databases">
        <title>The genome of the soybean aphid Biotype 1, its phylome, world population structure and adaptation to the North American continent.</title>
        <authorList>
            <person name="Giordano R."/>
            <person name="Donthu R.K."/>
            <person name="Hernandez A.G."/>
            <person name="Wright C.L."/>
            <person name="Zimin A.V."/>
        </authorList>
    </citation>
    <scope>NUCLEOTIDE SEQUENCE [LARGE SCALE GENOMIC DNA]</scope>
    <source>
        <tissue evidence="1">Whole aphids</tissue>
    </source>
</reference>
<name>A0A6G0TE98_APHGL</name>
<keyword evidence="2" id="KW-1185">Reference proteome</keyword>
<feature type="non-terminal residue" evidence="1">
    <location>
        <position position="1"/>
    </location>
</feature>
<dbReference type="Proteomes" id="UP000475862">
    <property type="component" value="Unassembled WGS sequence"/>
</dbReference>
<dbReference type="EMBL" id="VYZN01000041">
    <property type="protein sequence ID" value="KAE9531489.1"/>
    <property type="molecule type" value="Genomic_DNA"/>
</dbReference>
<protein>
    <submittedName>
        <fullName evidence="1">Uncharacterized protein</fullName>
    </submittedName>
</protein>